<dbReference type="PRINTS" id="PR01434">
    <property type="entry name" value="NADHDHGNASE5"/>
</dbReference>
<evidence type="ECO:0000256" key="8">
    <source>
        <dbReference type="ARBA" id="ARBA00023136"/>
    </source>
</evidence>
<feature type="transmembrane region" description="Helical" evidence="10">
    <location>
        <begin position="631"/>
        <end position="648"/>
    </location>
</feature>
<feature type="transmembrane region" description="Helical" evidence="10">
    <location>
        <begin position="77"/>
        <end position="96"/>
    </location>
</feature>
<feature type="transmembrane region" description="Helical" evidence="10">
    <location>
        <begin position="162"/>
        <end position="186"/>
    </location>
</feature>
<name>A0ABX2TDZ7_9PROT</name>
<feature type="transmembrane region" description="Helical" evidence="10">
    <location>
        <begin position="31"/>
        <end position="57"/>
    </location>
</feature>
<dbReference type="PANTHER" id="PTHR43373:SF1">
    <property type="entry name" value="NA(+)_H(+) ANTIPORTER SUBUNIT A"/>
    <property type="match status" value="1"/>
</dbReference>
<accession>A0ABX2TDZ7</accession>
<evidence type="ECO:0000256" key="3">
    <source>
        <dbReference type="ARBA" id="ARBA00022449"/>
    </source>
</evidence>
<gene>
    <name evidence="15" type="ORF">HND93_21455</name>
</gene>
<evidence type="ECO:0000259" key="14">
    <source>
        <dbReference type="Pfam" id="PF20501"/>
    </source>
</evidence>
<keyword evidence="3" id="KW-0050">Antiport</keyword>
<feature type="transmembrane region" description="Helical" evidence="10">
    <location>
        <begin position="571"/>
        <end position="591"/>
    </location>
</feature>
<dbReference type="Pfam" id="PF00361">
    <property type="entry name" value="Proton_antipo_M"/>
    <property type="match status" value="1"/>
</dbReference>
<feature type="transmembrane region" description="Helical" evidence="10">
    <location>
        <begin position="407"/>
        <end position="433"/>
    </location>
</feature>
<feature type="transmembrane region" description="Helical" evidence="10">
    <location>
        <begin position="693"/>
        <end position="714"/>
    </location>
</feature>
<evidence type="ECO:0000256" key="9">
    <source>
        <dbReference type="RuleBase" id="RU000320"/>
    </source>
</evidence>
<keyword evidence="7" id="KW-0406">Ion transport</keyword>
<evidence type="ECO:0000256" key="5">
    <source>
        <dbReference type="ARBA" id="ARBA00022692"/>
    </source>
</evidence>
<dbReference type="InterPro" id="IPR050616">
    <property type="entry name" value="CPA3_Na-H_Antiporter_A"/>
</dbReference>
<keyword evidence="6 10" id="KW-1133">Transmembrane helix</keyword>
<feature type="transmembrane region" description="Helical" evidence="10">
    <location>
        <begin position="454"/>
        <end position="476"/>
    </location>
</feature>
<feature type="transmembrane region" description="Helical" evidence="10">
    <location>
        <begin position="6"/>
        <end position="24"/>
    </location>
</feature>
<dbReference type="Proteomes" id="UP000584642">
    <property type="component" value="Unassembled WGS sequence"/>
</dbReference>
<dbReference type="Gene3D" id="1.20.120.1200">
    <property type="entry name" value="NADH-ubiquinone/plastoquinone oxidoreductase chain 6, subunit NuoJ"/>
    <property type="match status" value="1"/>
</dbReference>
<dbReference type="InterPro" id="IPR001750">
    <property type="entry name" value="ND/Mrp_TM"/>
</dbReference>
<feature type="transmembrane region" description="Helical" evidence="10">
    <location>
        <begin position="748"/>
        <end position="766"/>
    </location>
</feature>
<keyword evidence="2" id="KW-0813">Transport</keyword>
<evidence type="ECO:0000256" key="7">
    <source>
        <dbReference type="ARBA" id="ARBA00023065"/>
    </source>
</evidence>
<reference evidence="15 16" key="1">
    <citation type="submission" date="2020-05" db="EMBL/GenBank/DDBJ databases">
        <title>Azospirillum oleiclasticum sp. nov, a nitrogen-fixing and heavy crude oil-emulsifying bacterium isolated from the crude oil of Yumen Oilfield.</title>
        <authorList>
            <person name="Wu D."/>
            <person name="Cai M."/>
            <person name="Zhang X."/>
        </authorList>
    </citation>
    <scope>NUCLEOTIDE SEQUENCE [LARGE SCALE GENOMIC DNA]</scope>
    <source>
        <strain evidence="15 16">ROY-1-1-2</strain>
    </source>
</reference>
<dbReference type="Pfam" id="PF13244">
    <property type="entry name" value="MbhD"/>
    <property type="match status" value="1"/>
</dbReference>
<feature type="transmembrane region" description="Helical" evidence="10">
    <location>
        <begin position="108"/>
        <end position="125"/>
    </location>
</feature>
<feature type="transmembrane region" description="Helical" evidence="10">
    <location>
        <begin position="323"/>
        <end position="347"/>
    </location>
</feature>
<feature type="domain" description="NADH:quinone oxidoreductase/Mrp antiporter transmembrane" evidence="11">
    <location>
        <begin position="127"/>
        <end position="401"/>
    </location>
</feature>
<evidence type="ECO:0000259" key="13">
    <source>
        <dbReference type="Pfam" id="PF13244"/>
    </source>
</evidence>
<dbReference type="InterPro" id="IPR046806">
    <property type="entry name" value="MrpA_C/MbhE"/>
</dbReference>
<dbReference type="Pfam" id="PF00662">
    <property type="entry name" value="Proton_antipo_N"/>
    <property type="match status" value="1"/>
</dbReference>
<feature type="transmembrane region" description="Helical" evidence="10">
    <location>
        <begin position="368"/>
        <end position="387"/>
    </location>
</feature>
<keyword evidence="8 10" id="KW-0472">Membrane</keyword>
<evidence type="ECO:0000256" key="6">
    <source>
        <dbReference type="ARBA" id="ARBA00022989"/>
    </source>
</evidence>
<sequence length="777" mass="80100">MPFTALAIAAAIAAAAPLLLITRLPPAVRGWAAAAVPFALFVGFATMLPGVAAGSIPTDVMRWVPSLGVELAFRVDGLSLLMALLITGIGAGVFAFSGRYLAGHPRQGRFLAVLALFMAAMLGTVTSDHLIALFVFWELTSLTSFLLIGFKGESERARAAALQALLVTGAGGLMLLAAALLLGQAAGTFRLSEIIAAGPALTEHPLAPAILVLLILAAFTKSAQAPLHFWLPNAMEAPTPVSAYLHSATMVKLGVYLLARFNPVFGGEELWTGALVTAGTATMLVGALLALRETDLKRVLAYSTVVALGTLVMLLGLQDPIAATAAMTFLIVHALYKASLFLVAGIIDHETGTRDATRLGGLARSMPVTAVVALAAGLSMAGLPPFVGFVGKELLYEAKLTHPVAPLLLVGAGVLANAAMVVVGGILSVRAFLGTPRGLETTPHDPPPEMLAGPAALAAGGVLFGLLPGTLGGWLVEPAVSAVMGSAAMGSATPAPLALWHGFTPVLGLSVLTLALGIAVFLRWEPLRRRMERWHLLDRHGPERGYTVALGGFQWLAAWQTRLIQPGSLRVYATVTLAVIAAATAAPMLFGGGIAVPAGWLDLTVYEAGAALLLMAGAVAAVVARGMLAGIMAVGVVGFGSALVFLLFGAPDLAFTQFAVEVLFIVILTAVLLKLPLREPEHRTRGQRRTDAALAVGVGSVGALVMLAVLASPFDPTLGAWFGAASVPEAHGRNVVNVIIVDFRALDTLGEITVLGLAGLAALAILKRRPQAPQGGA</sequence>
<dbReference type="RefSeq" id="WP_180284059.1">
    <property type="nucleotide sequence ID" value="NZ_JABFDB010000016.1"/>
</dbReference>
<comment type="caution">
    <text evidence="15">The sequence shown here is derived from an EMBL/GenBank/DDBJ whole genome shotgun (WGS) entry which is preliminary data.</text>
</comment>
<dbReference type="Pfam" id="PF20501">
    <property type="entry name" value="MbhE"/>
    <property type="match status" value="1"/>
</dbReference>
<dbReference type="InterPro" id="IPR025383">
    <property type="entry name" value="MrpA_C/MbhD"/>
</dbReference>
<dbReference type="InterPro" id="IPR001516">
    <property type="entry name" value="Proton_antipo_N"/>
</dbReference>
<evidence type="ECO:0000256" key="1">
    <source>
        <dbReference type="ARBA" id="ARBA00004651"/>
    </source>
</evidence>
<evidence type="ECO:0000256" key="10">
    <source>
        <dbReference type="SAM" id="Phobius"/>
    </source>
</evidence>
<feature type="domain" description="MrpA C-terminal/MbhD" evidence="13">
    <location>
        <begin position="612"/>
        <end position="676"/>
    </location>
</feature>
<evidence type="ECO:0000259" key="12">
    <source>
        <dbReference type="Pfam" id="PF00662"/>
    </source>
</evidence>
<protein>
    <submittedName>
        <fullName evidence="15">Monovalent cation/H+ antiporter subunit A</fullName>
    </submittedName>
</protein>
<dbReference type="InterPro" id="IPR042106">
    <property type="entry name" value="Nuo/plastoQ_OxRdtase_6_NuoJ"/>
</dbReference>
<feature type="transmembrane region" description="Helical" evidence="10">
    <location>
        <begin position="271"/>
        <end position="292"/>
    </location>
</feature>
<feature type="transmembrane region" description="Helical" evidence="10">
    <location>
        <begin position="498"/>
        <end position="522"/>
    </location>
</feature>
<evidence type="ECO:0000313" key="16">
    <source>
        <dbReference type="Proteomes" id="UP000584642"/>
    </source>
</evidence>
<evidence type="ECO:0000259" key="11">
    <source>
        <dbReference type="Pfam" id="PF00361"/>
    </source>
</evidence>
<keyword evidence="4" id="KW-1003">Cell membrane</keyword>
<evidence type="ECO:0000313" key="15">
    <source>
        <dbReference type="EMBL" id="NYZ22287.1"/>
    </source>
</evidence>
<keyword evidence="5 9" id="KW-0812">Transmembrane</keyword>
<dbReference type="PANTHER" id="PTHR43373">
    <property type="entry name" value="NA(+)/H(+) ANTIPORTER SUBUNIT"/>
    <property type="match status" value="1"/>
</dbReference>
<dbReference type="NCBIfam" id="NF009287">
    <property type="entry name" value="PRK12647.1"/>
    <property type="match status" value="1"/>
</dbReference>
<proteinExistence type="predicted"/>
<feature type="transmembrane region" description="Helical" evidence="10">
    <location>
        <begin position="654"/>
        <end position="673"/>
    </location>
</feature>
<evidence type="ECO:0000256" key="2">
    <source>
        <dbReference type="ARBA" id="ARBA00022448"/>
    </source>
</evidence>
<feature type="transmembrane region" description="Helical" evidence="10">
    <location>
        <begin position="603"/>
        <end position="624"/>
    </location>
</feature>
<feature type="domain" description="NADH-Ubiquinone oxidoreductase (complex I) chain 5 N-terminal" evidence="12">
    <location>
        <begin position="66"/>
        <end position="110"/>
    </location>
</feature>
<evidence type="ECO:0000256" key="4">
    <source>
        <dbReference type="ARBA" id="ARBA00022475"/>
    </source>
</evidence>
<dbReference type="EMBL" id="JABFDB010000016">
    <property type="protein sequence ID" value="NYZ22287.1"/>
    <property type="molecule type" value="Genomic_DNA"/>
</dbReference>
<feature type="domain" description="MrpA C-terminal/MbhE" evidence="14">
    <location>
        <begin position="688"/>
        <end position="770"/>
    </location>
</feature>
<organism evidence="15 16">
    <name type="scientific">Azospirillum oleiclasticum</name>
    <dbReference type="NCBI Taxonomy" id="2735135"/>
    <lineage>
        <taxon>Bacteria</taxon>
        <taxon>Pseudomonadati</taxon>
        <taxon>Pseudomonadota</taxon>
        <taxon>Alphaproteobacteria</taxon>
        <taxon>Rhodospirillales</taxon>
        <taxon>Azospirillaceae</taxon>
        <taxon>Azospirillum</taxon>
    </lineage>
</organism>
<comment type="subcellular location">
    <subcellularLocation>
        <location evidence="1">Cell membrane</location>
        <topology evidence="1">Multi-pass membrane protein</topology>
    </subcellularLocation>
    <subcellularLocation>
        <location evidence="9">Membrane</location>
        <topology evidence="9">Multi-pass membrane protein</topology>
    </subcellularLocation>
</comment>
<feature type="transmembrane region" description="Helical" evidence="10">
    <location>
        <begin position="299"/>
        <end position="317"/>
    </location>
</feature>
<keyword evidence="16" id="KW-1185">Reference proteome</keyword>